<dbReference type="RefSeq" id="YP_007379052.1">
    <property type="nucleotide sequence ID" value="NC_020158.1"/>
</dbReference>
<proteinExistence type="predicted"/>
<accession>L7TI46</accession>
<evidence type="ECO:0000313" key="2">
    <source>
        <dbReference type="EMBL" id="AGC34516.1"/>
    </source>
</evidence>
<dbReference type="SUPFAM" id="SSF54060">
    <property type="entry name" value="His-Me finger endonucleases"/>
    <property type="match status" value="1"/>
</dbReference>
<gene>
    <name evidence="2" type="primary">147</name>
    <name evidence="2" type="ORF">HVTV1_147</name>
</gene>
<feature type="region of interest" description="Disordered" evidence="1">
    <location>
        <begin position="136"/>
        <end position="160"/>
    </location>
</feature>
<dbReference type="GeneID" id="14477388"/>
<dbReference type="EMBL" id="KC117377">
    <property type="protein sequence ID" value="AGC34516.1"/>
    <property type="molecule type" value="Genomic_DNA"/>
</dbReference>
<evidence type="ECO:0000313" key="3">
    <source>
        <dbReference type="Proteomes" id="UP000011137"/>
    </source>
</evidence>
<organism evidence="2 3">
    <name type="scientific">Haloarcula vallismortis tailed virus 1</name>
    <dbReference type="NCBI Taxonomy" id="1262528"/>
    <lineage>
        <taxon>Viruses</taxon>
        <taxon>Duplodnaviria</taxon>
        <taxon>Heunggongvirae</taxon>
        <taxon>Uroviricota</taxon>
        <taxon>Caudoviricetes</taxon>
        <taxon>Thumleimavirales</taxon>
        <taxon>Druskaviridae</taxon>
        <taxon>Tredecimvirus</taxon>
        <taxon>Tredecimvirus thailandense</taxon>
        <taxon>Tredecimvirus HVTV1</taxon>
    </lineage>
</organism>
<name>L7TI46_9CAUD</name>
<dbReference type="KEGG" id="vg:14477388"/>
<dbReference type="OrthoDB" id="21336at10239"/>
<keyword evidence="3" id="KW-1185">Reference proteome</keyword>
<protein>
    <recommendedName>
        <fullName evidence="4">HNH nuclease domain-containing protein</fullName>
    </recommendedName>
</protein>
<dbReference type="InterPro" id="IPR044930">
    <property type="entry name" value="Homing_endonuclease_His-Me"/>
</dbReference>
<dbReference type="GO" id="GO:0004519">
    <property type="term" value="F:endonuclease activity"/>
    <property type="evidence" value="ECO:0007669"/>
    <property type="project" value="InterPro"/>
</dbReference>
<feature type="compositionally biased region" description="Basic and acidic residues" evidence="1">
    <location>
        <begin position="137"/>
        <end position="155"/>
    </location>
</feature>
<sequence>MLTWTSSSPCVSRTDSLIPASRRRRQAVFLLTVHCSHQIYLSVTAFVCMGRPSVPLEKRFWDKVDRGDEDECWEWQAATVQGYGLIGVDGTETERAHRVAYRLEVEDPGDDWVLHHCDNPACVNPEHLYLGDAEDNAQDREERGRSTYHTGEEHGNTSLTEEQVARIKWLVENTARTNVSIADEYGVSDRTIGNIASGATWAGVSPKK</sequence>
<evidence type="ECO:0008006" key="4">
    <source>
        <dbReference type="Google" id="ProtNLM"/>
    </source>
</evidence>
<dbReference type="Proteomes" id="UP000011137">
    <property type="component" value="Segment"/>
</dbReference>
<evidence type="ECO:0000256" key="1">
    <source>
        <dbReference type="SAM" id="MobiDB-lite"/>
    </source>
</evidence>
<dbReference type="Gene3D" id="3.90.75.10">
    <property type="entry name" value="Homing Intron 3 (I-ppo) Encoded Endonuclease, Chain A"/>
    <property type="match status" value="1"/>
</dbReference>
<dbReference type="InterPro" id="IPR044925">
    <property type="entry name" value="His-Me_finger_sf"/>
</dbReference>
<reference evidence="2 3" key="1">
    <citation type="journal article" date="2013" name="J. Virol.">
        <title>Insights into head-tailed viruses infecting extremely halophilic archaea.</title>
        <authorList>
            <person name="Pietila M.K."/>
            <person name="Laurinmaki P."/>
            <person name="Russell D.A."/>
            <person name="Ko C.C."/>
            <person name="Jacobs-Sera D."/>
            <person name="Butcher S.J."/>
            <person name="Bamford D.H."/>
            <person name="Hendrix R.W."/>
        </authorList>
    </citation>
    <scope>NUCLEOTIDE SEQUENCE [LARGE SCALE GENOMIC DNA]</scope>
</reference>